<evidence type="ECO:0000313" key="3">
    <source>
        <dbReference type="Proteomes" id="UP000613177"/>
    </source>
</evidence>
<sequence>MRFSLYLLGLIPGNMRFSLYLVSRYLELKYKMTDLPRELLSLKLPHKLRPGTDLMSKQILLNPTVIDIVVETTFGSEGKCNYSPWPTEWPNRTISDILYLPISQQNGSFPPILVEIQHTVDNDFILRLMSYAISLYRQYNKIPIVLTFVISSMKYEVSKKTVQNKDHPFLRQYSCQPWAKMCYFVTGSSIETSLASPLSPFVALSTFFISQHPSLLVNPFRNDPTIQFLYSIAARVFQEQMDESTKPTEDLLLVCENTENVLTNAISALSEEVPDVEKCKKILDDGKLLPAALKRKYESISLEAPNTSTSSSSSTNANADTITNANTSTNTNINTNINTSTSTSTSSNTSNNTNTSTISNWDHLEHYLSNLNNNTPISWERVYEDGRELGFFKNYTKWTTMKSSYYRWKKNKK</sequence>
<organism evidence="2 3">
    <name type="scientific">Thamnidium elegans</name>
    <dbReference type="NCBI Taxonomy" id="101142"/>
    <lineage>
        <taxon>Eukaryota</taxon>
        <taxon>Fungi</taxon>
        <taxon>Fungi incertae sedis</taxon>
        <taxon>Mucoromycota</taxon>
        <taxon>Mucoromycotina</taxon>
        <taxon>Mucoromycetes</taxon>
        <taxon>Mucorales</taxon>
        <taxon>Mucorineae</taxon>
        <taxon>Mucoraceae</taxon>
        <taxon>Thamnidium</taxon>
    </lineage>
</organism>
<protein>
    <submittedName>
        <fullName evidence="2">Uncharacterized protein</fullName>
    </submittedName>
</protein>
<dbReference type="EMBL" id="JAEPRE010000135">
    <property type="protein sequence ID" value="KAG2231796.1"/>
    <property type="molecule type" value="Genomic_DNA"/>
</dbReference>
<keyword evidence="3" id="KW-1185">Reference proteome</keyword>
<dbReference type="Proteomes" id="UP000613177">
    <property type="component" value="Unassembled WGS sequence"/>
</dbReference>
<feature type="region of interest" description="Disordered" evidence="1">
    <location>
        <begin position="303"/>
        <end position="353"/>
    </location>
</feature>
<name>A0A8H7SP53_9FUNG</name>
<proteinExistence type="predicted"/>
<comment type="caution">
    <text evidence="2">The sequence shown here is derived from an EMBL/GenBank/DDBJ whole genome shotgun (WGS) entry which is preliminary data.</text>
</comment>
<dbReference type="AlphaFoldDB" id="A0A8H7SP53"/>
<reference evidence="2" key="1">
    <citation type="submission" date="2021-01" db="EMBL/GenBank/DDBJ databases">
        <title>Metabolic potential, ecology and presence of endohyphal bacteria is reflected in genomic diversity of Mucoromycotina.</title>
        <authorList>
            <person name="Muszewska A."/>
            <person name="Okrasinska A."/>
            <person name="Steczkiewicz K."/>
            <person name="Drgas O."/>
            <person name="Orlowska M."/>
            <person name="Perlinska-Lenart U."/>
            <person name="Aleksandrzak-Piekarczyk T."/>
            <person name="Szatraj K."/>
            <person name="Zielenkiewicz U."/>
            <person name="Pilsyk S."/>
            <person name="Malc E."/>
            <person name="Mieczkowski P."/>
            <person name="Kruszewska J.S."/>
            <person name="Biernat P."/>
            <person name="Pawlowska J."/>
        </authorList>
    </citation>
    <scope>NUCLEOTIDE SEQUENCE</scope>
    <source>
        <strain evidence="2">WA0000018081</strain>
    </source>
</reference>
<gene>
    <name evidence="2" type="ORF">INT48_005451</name>
</gene>
<accession>A0A8H7SP53</accession>
<evidence type="ECO:0000313" key="2">
    <source>
        <dbReference type="EMBL" id="KAG2231796.1"/>
    </source>
</evidence>
<feature type="compositionally biased region" description="Low complexity" evidence="1">
    <location>
        <begin position="306"/>
        <end position="353"/>
    </location>
</feature>
<evidence type="ECO:0000256" key="1">
    <source>
        <dbReference type="SAM" id="MobiDB-lite"/>
    </source>
</evidence>